<sequence length="84" mass="9653">MTRGKHPNKDIRAAVEHALKHGWRLKPAKGHGWGVLFCPENDPACRSGKFCIKSVWSTPRRPEEHARDIRKWVDDCIHMGDAKK</sequence>
<accession>K9H444</accession>
<keyword evidence="2" id="KW-1185">Reference proteome</keyword>
<reference evidence="1 2" key="1">
    <citation type="journal article" date="2013" name="Genome Announc.">
        <title>Draft Genome Sequence of an Alphaproteobacterium, Caenispirillum salinarum AK4(T), Isolated from a Solar Saltern.</title>
        <authorList>
            <person name="Khatri I."/>
            <person name="Singh A."/>
            <person name="Korpole S."/>
            <person name="Pinnaka A.K."/>
            <person name="Subramanian S."/>
        </authorList>
    </citation>
    <scope>NUCLEOTIDE SEQUENCE [LARGE SCALE GENOMIC DNA]</scope>
    <source>
        <strain evidence="1 2">AK4</strain>
    </source>
</reference>
<dbReference type="RefSeq" id="WP_009538830.1">
    <property type="nucleotide sequence ID" value="NZ_ANHY01000003.1"/>
</dbReference>
<dbReference type="EMBL" id="ANHY01000003">
    <property type="protein sequence ID" value="EKV32342.1"/>
    <property type="molecule type" value="Genomic_DNA"/>
</dbReference>
<protein>
    <submittedName>
        <fullName evidence="1">Uncharacterized protein</fullName>
    </submittedName>
</protein>
<evidence type="ECO:0000313" key="1">
    <source>
        <dbReference type="EMBL" id="EKV32342.1"/>
    </source>
</evidence>
<dbReference type="Proteomes" id="UP000009881">
    <property type="component" value="Unassembled WGS sequence"/>
</dbReference>
<name>K9H444_9PROT</name>
<dbReference type="STRING" id="1238182.C882_2421"/>
<dbReference type="eggNOG" id="ENOG5032BAX">
    <property type="taxonomic scope" value="Bacteria"/>
</dbReference>
<organism evidence="1 2">
    <name type="scientific">Caenispirillum salinarum AK4</name>
    <dbReference type="NCBI Taxonomy" id="1238182"/>
    <lineage>
        <taxon>Bacteria</taxon>
        <taxon>Pseudomonadati</taxon>
        <taxon>Pseudomonadota</taxon>
        <taxon>Alphaproteobacteria</taxon>
        <taxon>Rhodospirillales</taxon>
        <taxon>Novispirillaceae</taxon>
        <taxon>Caenispirillum</taxon>
    </lineage>
</organism>
<gene>
    <name evidence="1" type="ORF">C882_2421</name>
</gene>
<evidence type="ECO:0000313" key="2">
    <source>
        <dbReference type="Proteomes" id="UP000009881"/>
    </source>
</evidence>
<dbReference type="AlphaFoldDB" id="K9H444"/>
<proteinExistence type="predicted"/>
<comment type="caution">
    <text evidence="1">The sequence shown here is derived from an EMBL/GenBank/DDBJ whole genome shotgun (WGS) entry which is preliminary data.</text>
</comment>
<dbReference type="OrthoDB" id="8778495at2"/>